<proteinExistence type="predicted"/>
<reference evidence="4" key="1">
    <citation type="submission" date="2018-07" db="EMBL/GenBank/DDBJ databases">
        <title>Comparative genomics of catfishes provides insights into carnivory and benthic adaptation.</title>
        <authorList>
            <person name="Zhang Y."/>
            <person name="Wang D."/>
            <person name="Peng Z."/>
            <person name="Zheng S."/>
            <person name="Shao F."/>
            <person name="Tao W."/>
        </authorList>
    </citation>
    <scope>NUCLEOTIDE SEQUENCE</scope>
    <source>
        <strain evidence="4">Chongqing</strain>
    </source>
</reference>
<name>A0AAD5B1Z0_SILAS</name>
<evidence type="ECO:0000256" key="1">
    <source>
        <dbReference type="SAM" id="MobiDB-lite"/>
    </source>
</evidence>
<dbReference type="PROSITE" id="PS50076">
    <property type="entry name" value="DNAJ_2"/>
    <property type="match status" value="1"/>
</dbReference>
<gene>
    <name evidence="4" type="ORF">C0J50_14083</name>
</gene>
<organism evidence="4 5">
    <name type="scientific">Silurus asotus</name>
    <name type="common">Amur catfish</name>
    <name type="synonym">Parasilurus asotus</name>
    <dbReference type="NCBI Taxonomy" id="30991"/>
    <lineage>
        <taxon>Eukaryota</taxon>
        <taxon>Metazoa</taxon>
        <taxon>Chordata</taxon>
        <taxon>Craniata</taxon>
        <taxon>Vertebrata</taxon>
        <taxon>Euteleostomi</taxon>
        <taxon>Actinopterygii</taxon>
        <taxon>Neopterygii</taxon>
        <taxon>Teleostei</taxon>
        <taxon>Ostariophysi</taxon>
        <taxon>Siluriformes</taxon>
        <taxon>Siluridae</taxon>
        <taxon>Silurus</taxon>
    </lineage>
</organism>
<dbReference type="InterPro" id="IPR053025">
    <property type="entry name" value="Mito_ATP_Synthase-Asso"/>
</dbReference>
<dbReference type="SMART" id="SM00271">
    <property type="entry name" value="DnaJ"/>
    <property type="match status" value="1"/>
</dbReference>
<dbReference type="InterPro" id="IPR036869">
    <property type="entry name" value="J_dom_sf"/>
</dbReference>
<evidence type="ECO:0000256" key="2">
    <source>
        <dbReference type="SAM" id="Phobius"/>
    </source>
</evidence>
<keyword evidence="2" id="KW-0472">Membrane</keyword>
<keyword evidence="5" id="KW-1185">Reference proteome</keyword>
<dbReference type="SUPFAM" id="SSF46565">
    <property type="entry name" value="Chaperone J-domain"/>
    <property type="match status" value="1"/>
</dbReference>
<dbReference type="Proteomes" id="UP001205998">
    <property type="component" value="Unassembled WGS sequence"/>
</dbReference>
<protein>
    <submittedName>
        <fullName evidence="4">DnaJ-like subfamily C member 30</fullName>
    </submittedName>
</protein>
<dbReference type="CDD" id="cd06257">
    <property type="entry name" value="DnaJ"/>
    <property type="match status" value="1"/>
</dbReference>
<keyword evidence="2" id="KW-1133">Transmembrane helix</keyword>
<sequence>MLNFRSAMAAASRKVNAGAHKVCLLTTNGAFLETNLPLVRVLGTCLSLKNMDKNNEEVPHTGKQIFRTYCTFLQRRTERQPRCPGALTRNRTHSSTGSVLHASKTAYYDILRISPNATQAQIKTAYYRQSFQYHPDRNAGSDEAVRRFSEVSEAYTVLGNVSLRRKYDRGSLSLADVQKAGKPSRRDTTHSPNPDLQHWKQQQQQWKRFRSSGGKPMFDFDTFYRAHYGEQLEREQNLRRWREWRKQAQQEDFRKWKLEKGTEMAVGALLALGVVLLFSLKST</sequence>
<dbReference type="PRINTS" id="PR00625">
    <property type="entry name" value="JDOMAIN"/>
</dbReference>
<dbReference type="InterPro" id="IPR001623">
    <property type="entry name" value="DnaJ_domain"/>
</dbReference>
<evidence type="ECO:0000313" key="5">
    <source>
        <dbReference type="Proteomes" id="UP001205998"/>
    </source>
</evidence>
<feature type="domain" description="J" evidence="3">
    <location>
        <begin position="106"/>
        <end position="171"/>
    </location>
</feature>
<dbReference type="EMBL" id="MU551532">
    <property type="protein sequence ID" value="KAI5626432.1"/>
    <property type="molecule type" value="Genomic_DNA"/>
</dbReference>
<dbReference type="Pfam" id="PF00226">
    <property type="entry name" value="DnaJ"/>
    <property type="match status" value="1"/>
</dbReference>
<feature type="region of interest" description="Disordered" evidence="1">
    <location>
        <begin position="176"/>
        <end position="199"/>
    </location>
</feature>
<dbReference type="PANTHER" id="PTHR44873:SF1">
    <property type="entry name" value="DNAJ HOMOLOG SUBFAMILY C MEMBER 30, MITOCHONDRIAL"/>
    <property type="match status" value="1"/>
</dbReference>
<dbReference type="AlphaFoldDB" id="A0AAD5B1Z0"/>
<dbReference type="Gene3D" id="1.10.287.110">
    <property type="entry name" value="DnaJ domain"/>
    <property type="match status" value="1"/>
</dbReference>
<evidence type="ECO:0000259" key="3">
    <source>
        <dbReference type="PROSITE" id="PS50076"/>
    </source>
</evidence>
<accession>A0AAD5B1Z0</accession>
<evidence type="ECO:0000313" key="4">
    <source>
        <dbReference type="EMBL" id="KAI5626432.1"/>
    </source>
</evidence>
<feature type="transmembrane region" description="Helical" evidence="2">
    <location>
        <begin position="264"/>
        <end position="280"/>
    </location>
</feature>
<keyword evidence="2" id="KW-0812">Transmembrane</keyword>
<comment type="caution">
    <text evidence="4">The sequence shown here is derived from an EMBL/GenBank/DDBJ whole genome shotgun (WGS) entry which is preliminary data.</text>
</comment>
<dbReference type="PANTHER" id="PTHR44873">
    <property type="entry name" value="DNAJ HOMOLOG SUBFAMILY C MEMBER 30, MITOCHONDRIAL"/>
    <property type="match status" value="1"/>
</dbReference>